<name>A0AA39IQQ5_9BILA</name>
<keyword evidence="7" id="KW-0131">Cell cycle</keyword>
<keyword evidence="3" id="KW-0158">Chromosome</keyword>
<dbReference type="InterPro" id="IPR027165">
    <property type="entry name" value="CND3"/>
</dbReference>
<dbReference type="InterPro" id="IPR011989">
    <property type="entry name" value="ARM-like"/>
</dbReference>
<proteinExistence type="inferred from homology"/>
<dbReference type="Gene3D" id="1.25.10.10">
    <property type="entry name" value="Leucine-rich Repeat Variant"/>
    <property type="match status" value="1"/>
</dbReference>
<feature type="compositionally biased region" description="Acidic residues" evidence="8">
    <location>
        <begin position="1"/>
        <end position="38"/>
    </location>
</feature>
<dbReference type="GO" id="GO:0000796">
    <property type="term" value="C:condensin complex"/>
    <property type="evidence" value="ECO:0007669"/>
    <property type="project" value="InterPro"/>
</dbReference>
<dbReference type="PANTHER" id="PTHR14418:SF5">
    <property type="entry name" value="CONDENSIN COMPLEX SUBUNIT 3"/>
    <property type="match status" value="1"/>
</dbReference>
<evidence type="ECO:0000256" key="3">
    <source>
        <dbReference type="ARBA" id="ARBA00022454"/>
    </source>
</evidence>
<feature type="region of interest" description="Disordered" evidence="8">
    <location>
        <begin position="1"/>
        <end position="43"/>
    </location>
</feature>
<feature type="compositionally biased region" description="Polar residues" evidence="8">
    <location>
        <begin position="1132"/>
        <end position="1166"/>
    </location>
</feature>
<dbReference type="GO" id="GO:0007076">
    <property type="term" value="P:mitotic chromosome condensation"/>
    <property type="evidence" value="ECO:0007669"/>
    <property type="project" value="InterPro"/>
</dbReference>
<dbReference type="InterPro" id="IPR016024">
    <property type="entry name" value="ARM-type_fold"/>
</dbReference>
<keyword evidence="11" id="KW-1185">Reference proteome</keyword>
<evidence type="ECO:0000256" key="7">
    <source>
        <dbReference type="ARBA" id="ARBA00023306"/>
    </source>
</evidence>
<sequence length="1212" mass="136894">MSGVEEDQSDEFVSCDEFPQSEDGDEEPQPQSSDDETDVGVPELDLNEELTDAVIKKFRQRIVDELKDAYRGEGSSELIHAVNSITDIYSRAFQHRAGRRFVQLLLMDLERRLSFLIDNDHYLVGRLRSLSVIARFATGLVHKEPTHSDVLEFLVNFIKKNEYNASSASRALACYLAGEILVSSVGAPIVKQLQVSDVNIEEEEEEEEYPVCISLDAFTKVYSVLVTRSKDKYPNVRKEAIRAIGHVQDRDIWGDYHELVDVQPYIICIRCIKDESADVRTIAIKSLLISERDRVRDLVFIAVNDPDWNVQKEAFTRICQDLHILAFSKEERMSLLKTVCHHEEVMMREVAIKLITSWATQICREIQKEGVDPDGDLGKDIPISLYARTPFYILSYLDIVGHTELCQTVMVHLFYIASLRYPDISSTQSYALLIKDEEEVLNRHNFESIMDNKLSLTEIAHMIFFWRIFAIYCQRASKNAAEWTEVSHQLLPTMRQFSEFVTTFVSFIGDKREGESREPLKLFSIMELLKIPKLLERDVVGTASWRNLLSYMLTTTALPIYKKLIDQCVCDLFAFHYPKPVDTMSGIAEVCDATSLLIARDASPNGNIDGTISLAQHGHPNYQPGLEDMEASPVLEAQGPTLTHCLMIVDAMMRTGRISKMEGALVSGIYENFIEKGAVSRNAEDRRYALRCFAVMCMHNDKAIRLKFPVLHMALQVELPENKVVAVEGISDIIMRWSYKKICDLFRLFEYGGRRLSLAEIFSEMLGEPHLEKTRVPDAVAKALMKWIMAEECDEWRIPLGHLLIFWARPDTYARKSERRQTIGQFLKDYAAKNRQSKVFVSEGFFEAIELIKNAETRSPRAAVDPDGLADKIVELTNENDDDPLTAKKKKGSKQSTPVPTGPSVHIELMGMVLNHLFRNPGEKYIATFARVLSMLNMEGLQPEMASKCDWSELLKEILEEMDQDETKAIKLLRSFFRNFESRMRSSVVTRRRQPARKAAAGLRTRQRATVSASRSDEPTTTTSSVHSSTASSPTPLDCTELAASLPTIDEEPSTRTRGAKKVAPPTEVNGRAKKGAATSKIPVRTTRSRRGEAEQEKGGRDDAAEAVSDLAAGVVRLQLTGTRRPLRESNRTVTAAKSGVTKSSLSKRTTPSNPSEAEMQNSTTEFILPSDDDDDEFVTRRPRRQKAPATTHQYHTRGSRKPVAAPSENDD</sequence>
<evidence type="ECO:0000313" key="10">
    <source>
        <dbReference type="EMBL" id="KAK0427946.1"/>
    </source>
</evidence>
<feature type="region of interest" description="Disordered" evidence="8">
    <location>
        <begin position="1122"/>
        <end position="1212"/>
    </location>
</feature>
<feature type="compositionally biased region" description="Basic and acidic residues" evidence="8">
    <location>
        <begin position="1090"/>
        <end position="1104"/>
    </location>
</feature>
<dbReference type="GO" id="GO:0051301">
    <property type="term" value="P:cell division"/>
    <property type="evidence" value="ECO:0007669"/>
    <property type="project" value="UniProtKB-KW"/>
</dbReference>
<keyword evidence="6" id="KW-0226">DNA condensation</keyword>
<reference evidence="10" key="1">
    <citation type="submission" date="2023-06" db="EMBL/GenBank/DDBJ databases">
        <title>Genomic analysis of the entomopathogenic nematode Steinernema hermaphroditum.</title>
        <authorList>
            <person name="Schwarz E.M."/>
            <person name="Heppert J.K."/>
            <person name="Baniya A."/>
            <person name="Schwartz H.T."/>
            <person name="Tan C.-H."/>
            <person name="Antoshechkin I."/>
            <person name="Sternberg P.W."/>
            <person name="Goodrich-Blair H."/>
            <person name="Dillman A.R."/>
        </authorList>
    </citation>
    <scope>NUCLEOTIDE SEQUENCE</scope>
    <source>
        <strain evidence="10">PS9179</strain>
        <tissue evidence="10">Whole animal</tissue>
    </source>
</reference>
<gene>
    <name evidence="10" type="ORF">QR680_010500</name>
</gene>
<feature type="region of interest" description="Disordered" evidence="8">
    <location>
        <begin position="984"/>
        <end position="1106"/>
    </location>
</feature>
<evidence type="ECO:0000313" key="11">
    <source>
        <dbReference type="Proteomes" id="UP001175271"/>
    </source>
</evidence>
<evidence type="ECO:0000256" key="8">
    <source>
        <dbReference type="SAM" id="MobiDB-lite"/>
    </source>
</evidence>
<feature type="compositionally biased region" description="Low complexity" evidence="8">
    <location>
        <begin position="1019"/>
        <end position="1036"/>
    </location>
</feature>
<dbReference type="Proteomes" id="UP001175271">
    <property type="component" value="Unassembled WGS sequence"/>
</dbReference>
<evidence type="ECO:0000256" key="5">
    <source>
        <dbReference type="ARBA" id="ARBA00022776"/>
    </source>
</evidence>
<dbReference type="PANTHER" id="PTHR14418">
    <property type="entry name" value="CONDENSIN COMPLEX SUBUNIT 3-RELATED"/>
    <property type="match status" value="1"/>
</dbReference>
<organism evidence="10 11">
    <name type="scientific">Steinernema hermaphroditum</name>
    <dbReference type="NCBI Taxonomy" id="289476"/>
    <lineage>
        <taxon>Eukaryota</taxon>
        <taxon>Metazoa</taxon>
        <taxon>Ecdysozoa</taxon>
        <taxon>Nematoda</taxon>
        <taxon>Chromadorea</taxon>
        <taxon>Rhabditida</taxon>
        <taxon>Tylenchina</taxon>
        <taxon>Panagrolaimomorpha</taxon>
        <taxon>Strongyloidoidea</taxon>
        <taxon>Steinernematidae</taxon>
        <taxon>Steinernema</taxon>
    </lineage>
</organism>
<keyword evidence="4" id="KW-0132">Cell division</keyword>
<dbReference type="InterPro" id="IPR025977">
    <property type="entry name" value="Cnd3_C"/>
</dbReference>
<accession>A0AA39IQQ5</accession>
<dbReference type="AlphaFoldDB" id="A0AA39IQQ5"/>
<evidence type="ECO:0000256" key="2">
    <source>
        <dbReference type="ARBA" id="ARBA00006533"/>
    </source>
</evidence>
<feature type="region of interest" description="Disordered" evidence="8">
    <location>
        <begin position="880"/>
        <end position="902"/>
    </location>
</feature>
<evidence type="ECO:0000256" key="4">
    <source>
        <dbReference type="ARBA" id="ARBA00022618"/>
    </source>
</evidence>
<protein>
    <recommendedName>
        <fullName evidence="9">Nuclear condensin complex subunit 3 C-terminal domain-containing protein</fullName>
    </recommendedName>
</protein>
<feature type="domain" description="Nuclear condensin complex subunit 3 C-terminal" evidence="9">
    <location>
        <begin position="644"/>
        <end position="937"/>
    </location>
</feature>
<evidence type="ECO:0000256" key="6">
    <source>
        <dbReference type="ARBA" id="ARBA00023067"/>
    </source>
</evidence>
<dbReference type="SUPFAM" id="SSF48371">
    <property type="entry name" value="ARM repeat"/>
    <property type="match status" value="1"/>
</dbReference>
<comment type="similarity">
    <text evidence="2">Belongs to the CND3 (condensin subunit 3) family.</text>
</comment>
<comment type="subcellular location">
    <subcellularLocation>
        <location evidence="1">Chromosome</location>
    </subcellularLocation>
</comment>
<comment type="caution">
    <text evidence="10">The sequence shown here is derived from an EMBL/GenBank/DDBJ whole genome shotgun (WGS) entry which is preliminary data.</text>
</comment>
<dbReference type="EMBL" id="JAUCMV010000001">
    <property type="protein sequence ID" value="KAK0427946.1"/>
    <property type="molecule type" value="Genomic_DNA"/>
</dbReference>
<evidence type="ECO:0000259" key="9">
    <source>
        <dbReference type="Pfam" id="PF12719"/>
    </source>
</evidence>
<dbReference type="GO" id="GO:0000793">
    <property type="term" value="C:condensed chromosome"/>
    <property type="evidence" value="ECO:0007669"/>
    <property type="project" value="TreeGrafter"/>
</dbReference>
<keyword evidence="5" id="KW-0498">Mitosis</keyword>
<dbReference type="Pfam" id="PF12719">
    <property type="entry name" value="Cnd3"/>
    <property type="match status" value="1"/>
</dbReference>
<evidence type="ECO:0000256" key="1">
    <source>
        <dbReference type="ARBA" id="ARBA00004286"/>
    </source>
</evidence>